<evidence type="ECO:0000313" key="6">
    <source>
        <dbReference type="EMBL" id="KAH0457208.1"/>
    </source>
</evidence>
<comment type="similarity">
    <text evidence="2">Belongs to the MLF family.</text>
</comment>
<dbReference type="EMBL" id="JAGFBR010000013">
    <property type="protein sequence ID" value="KAH0457208.1"/>
    <property type="molecule type" value="Genomic_DNA"/>
</dbReference>
<keyword evidence="4" id="KW-0597">Phosphoprotein</keyword>
<keyword evidence="3" id="KW-0963">Cytoplasm</keyword>
<gene>
    <name evidence="6" type="ORF">IEQ34_015115</name>
</gene>
<dbReference type="PANTHER" id="PTHR13105">
    <property type="entry name" value="MYELOID LEUKEMIA FACTOR"/>
    <property type="match status" value="1"/>
</dbReference>
<dbReference type="Proteomes" id="UP000775213">
    <property type="component" value="Unassembled WGS sequence"/>
</dbReference>
<dbReference type="InterPro" id="IPR019376">
    <property type="entry name" value="Myeloid_leukemia_factor"/>
</dbReference>
<comment type="subcellular location">
    <subcellularLocation>
        <location evidence="1">Cytoplasm</location>
    </subcellularLocation>
</comment>
<feature type="compositionally biased region" description="Basic and acidic residues" evidence="5">
    <location>
        <begin position="158"/>
        <end position="173"/>
    </location>
</feature>
<comment type="caution">
    <text evidence="6">The sequence shown here is derived from an EMBL/GenBank/DDBJ whole genome shotgun (WGS) entry which is preliminary data.</text>
</comment>
<dbReference type="GO" id="GO:0005737">
    <property type="term" value="C:cytoplasm"/>
    <property type="evidence" value="ECO:0007669"/>
    <property type="project" value="UniProtKB-SubCell"/>
</dbReference>
<evidence type="ECO:0000256" key="5">
    <source>
        <dbReference type="SAM" id="MobiDB-lite"/>
    </source>
</evidence>
<evidence type="ECO:0000256" key="2">
    <source>
        <dbReference type="ARBA" id="ARBA00008332"/>
    </source>
</evidence>
<sequence>MDHEGPAGWLGRGGGLGEGRRWSRRLGVEPAAGGGAGALCQRVHQAMDSGTGGRDDFFGLGDSFPSYRGFARARSLSSSFFGGRGPFDDPFFADPFSAHPFRNIMGPSILENSIFGPHRNPFIDGSNFEFLEDQPLQQHRPSGPIIEEMSDDAEDVDETSKEHEEGPEKILRSGKEVYVQDPTEKSRGVKEHQKYQNELCNASGGKPQTSKYTFHSSTMRYGGIDGTYYTSSTTRRMGGDGGHSFTRRLNSDGRVHTMQTLHNLNQDELPGFEAAWKGNAGETLMGWNPGMGMHGYQNTRRSNNQSGRSSRVINVEVLPSTADQIEVSRPGSQT</sequence>
<dbReference type="AlphaFoldDB" id="A0AAV7GNH5"/>
<accession>A0AAV7GNH5</accession>
<feature type="region of interest" description="Disordered" evidence="5">
    <location>
        <begin position="150"/>
        <end position="173"/>
    </location>
</feature>
<keyword evidence="7" id="KW-1185">Reference proteome</keyword>
<proteinExistence type="inferred from homology"/>
<evidence type="ECO:0000256" key="3">
    <source>
        <dbReference type="ARBA" id="ARBA00022490"/>
    </source>
</evidence>
<evidence type="ECO:0000256" key="1">
    <source>
        <dbReference type="ARBA" id="ARBA00004496"/>
    </source>
</evidence>
<protein>
    <submittedName>
        <fullName evidence="6">Uncharacterized protein</fullName>
    </submittedName>
</protein>
<name>A0AAV7GNH5_DENCH</name>
<evidence type="ECO:0000256" key="4">
    <source>
        <dbReference type="ARBA" id="ARBA00022553"/>
    </source>
</evidence>
<reference evidence="6 7" key="1">
    <citation type="journal article" date="2021" name="Hortic Res">
        <title>Chromosome-scale assembly of the Dendrobium chrysotoxum genome enhances the understanding of orchid evolution.</title>
        <authorList>
            <person name="Zhang Y."/>
            <person name="Zhang G.Q."/>
            <person name="Zhang D."/>
            <person name="Liu X.D."/>
            <person name="Xu X.Y."/>
            <person name="Sun W.H."/>
            <person name="Yu X."/>
            <person name="Zhu X."/>
            <person name="Wang Z.W."/>
            <person name="Zhao X."/>
            <person name="Zhong W.Y."/>
            <person name="Chen H."/>
            <person name="Yin W.L."/>
            <person name="Huang T."/>
            <person name="Niu S.C."/>
            <person name="Liu Z.J."/>
        </authorList>
    </citation>
    <scope>NUCLEOTIDE SEQUENCE [LARGE SCALE GENOMIC DNA]</scope>
    <source>
        <strain evidence="6">Lindl</strain>
    </source>
</reference>
<organism evidence="6 7">
    <name type="scientific">Dendrobium chrysotoxum</name>
    <name type="common">Orchid</name>
    <dbReference type="NCBI Taxonomy" id="161865"/>
    <lineage>
        <taxon>Eukaryota</taxon>
        <taxon>Viridiplantae</taxon>
        <taxon>Streptophyta</taxon>
        <taxon>Embryophyta</taxon>
        <taxon>Tracheophyta</taxon>
        <taxon>Spermatophyta</taxon>
        <taxon>Magnoliopsida</taxon>
        <taxon>Liliopsida</taxon>
        <taxon>Asparagales</taxon>
        <taxon>Orchidaceae</taxon>
        <taxon>Epidendroideae</taxon>
        <taxon>Malaxideae</taxon>
        <taxon>Dendrobiinae</taxon>
        <taxon>Dendrobium</taxon>
    </lineage>
</organism>
<evidence type="ECO:0000313" key="7">
    <source>
        <dbReference type="Proteomes" id="UP000775213"/>
    </source>
</evidence>